<dbReference type="Proteomes" id="UP000283709">
    <property type="component" value="Unassembled WGS sequence"/>
</dbReference>
<dbReference type="GO" id="GO:0016020">
    <property type="term" value="C:membrane"/>
    <property type="evidence" value="ECO:0007669"/>
    <property type="project" value="TreeGrafter"/>
</dbReference>
<evidence type="ECO:0000313" key="3">
    <source>
        <dbReference type="EMBL" id="RKF32626.1"/>
    </source>
</evidence>
<accession>A0A420FI65</accession>
<dbReference type="PANTHER" id="PTHR43798:SF31">
    <property type="entry name" value="AB HYDROLASE SUPERFAMILY PROTEIN YCLE"/>
    <property type="match status" value="1"/>
</dbReference>
<evidence type="ECO:0000256" key="1">
    <source>
        <dbReference type="ARBA" id="ARBA00022801"/>
    </source>
</evidence>
<dbReference type="Pfam" id="PF00561">
    <property type="entry name" value="Abhydrolase_1"/>
    <property type="match status" value="1"/>
</dbReference>
<evidence type="ECO:0000313" key="4">
    <source>
        <dbReference type="Proteomes" id="UP000283709"/>
    </source>
</evidence>
<dbReference type="InterPro" id="IPR050266">
    <property type="entry name" value="AB_hydrolase_sf"/>
</dbReference>
<dbReference type="EMBL" id="MCAS01000062">
    <property type="protein sequence ID" value="RKF32626.1"/>
    <property type="molecule type" value="Genomic_DNA"/>
</dbReference>
<organism evidence="3 4">
    <name type="scientific">Paraburkholderia fungorum</name>
    <dbReference type="NCBI Taxonomy" id="134537"/>
    <lineage>
        <taxon>Bacteria</taxon>
        <taxon>Pseudomonadati</taxon>
        <taxon>Pseudomonadota</taxon>
        <taxon>Betaproteobacteria</taxon>
        <taxon>Burkholderiales</taxon>
        <taxon>Burkholderiaceae</taxon>
        <taxon>Paraburkholderia</taxon>
    </lineage>
</organism>
<gene>
    <name evidence="3" type="ORF">BCY88_38715</name>
</gene>
<evidence type="ECO:0000259" key="2">
    <source>
        <dbReference type="Pfam" id="PF00561"/>
    </source>
</evidence>
<dbReference type="OrthoDB" id="9780134at2"/>
<dbReference type="InterPro" id="IPR029058">
    <property type="entry name" value="AB_hydrolase_fold"/>
</dbReference>
<reference evidence="3 4" key="1">
    <citation type="submission" date="2016-07" db="EMBL/GenBank/DDBJ databases">
        <title>Genome analysis of Burkholderia fungorum ES3-20.</title>
        <authorList>
            <person name="Xu D."/>
            <person name="Yao R."/>
            <person name="Zheng S."/>
        </authorList>
    </citation>
    <scope>NUCLEOTIDE SEQUENCE [LARGE SCALE GENOMIC DNA]</scope>
    <source>
        <strain evidence="3 4">ES3-20</strain>
    </source>
</reference>
<sequence length="342" mass="38318">MRHMKKTYALNGIELVFEELRVPTGEAGIELYVRNKRPANLVRSSSARTIVMVHGATFSSGSLYDVPFNGMSFLDFLAAAGYDVYALDVRGYGQSTRPPEMESPADLSPPLVATDTGVSDFGIVIDYVLARCGIGRVCVFGMSWGGTVAGAYTSRHPDKVEKLALLAPQWLSDKPIPIDTGGPLDAYRLVPVREIRGRWLSTVPEQGRATLIPEGWFDQWADFTLAEDPWSSSRTPDRLRASNGPIQDIREYWRAGRRYYDPADIRVPVLLVHAEWDVDVPIDLAQALFLELTSTPYRKWVEIGEGTHLVLLEKNRLLAFDAIREFLDRNFEPEKAASAWQQ</sequence>
<proteinExistence type="predicted"/>
<comment type="caution">
    <text evidence="3">The sequence shown here is derived from an EMBL/GenBank/DDBJ whole genome shotgun (WGS) entry which is preliminary data.</text>
</comment>
<feature type="domain" description="AB hydrolase-1" evidence="2">
    <location>
        <begin position="49"/>
        <end position="177"/>
    </location>
</feature>
<dbReference type="GO" id="GO:0016787">
    <property type="term" value="F:hydrolase activity"/>
    <property type="evidence" value="ECO:0007669"/>
    <property type="project" value="UniProtKB-KW"/>
</dbReference>
<dbReference type="Gene3D" id="3.40.50.1820">
    <property type="entry name" value="alpha/beta hydrolase"/>
    <property type="match status" value="1"/>
</dbReference>
<name>A0A420FI65_9BURK</name>
<dbReference type="AlphaFoldDB" id="A0A420FI65"/>
<dbReference type="SUPFAM" id="SSF53474">
    <property type="entry name" value="alpha/beta-Hydrolases"/>
    <property type="match status" value="1"/>
</dbReference>
<protein>
    <submittedName>
        <fullName evidence="3">Alpha/beta hydrolase</fullName>
    </submittedName>
</protein>
<dbReference type="PANTHER" id="PTHR43798">
    <property type="entry name" value="MONOACYLGLYCEROL LIPASE"/>
    <property type="match status" value="1"/>
</dbReference>
<dbReference type="InterPro" id="IPR000073">
    <property type="entry name" value="AB_hydrolase_1"/>
</dbReference>
<keyword evidence="1 3" id="KW-0378">Hydrolase</keyword>